<dbReference type="Pfam" id="PF13578">
    <property type="entry name" value="Methyltransf_24"/>
    <property type="match status" value="1"/>
</dbReference>
<dbReference type="RefSeq" id="WP_313832848.1">
    <property type="nucleotide sequence ID" value="NZ_JAQOUE010000001.1"/>
</dbReference>
<reference evidence="1 2" key="1">
    <citation type="journal article" date="2023" name="ISME J.">
        <title>Cultivation and genomic characterization of novel and ubiquitous marine nitrite-oxidizing bacteria from the Nitrospirales.</title>
        <authorList>
            <person name="Mueller A.J."/>
            <person name="Daebeler A."/>
            <person name="Herbold C.W."/>
            <person name="Kirkegaard R.H."/>
            <person name="Daims H."/>
        </authorList>
    </citation>
    <scope>NUCLEOTIDE SEQUENCE [LARGE SCALE GENOMIC DNA]</scope>
    <source>
        <strain evidence="1 2">EB</strain>
    </source>
</reference>
<dbReference type="Proteomes" id="UP001250932">
    <property type="component" value="Unassembled WGS sequence"/>
</dbReference>
<dbReference type="SUPFAM" id="SSF53335">
    <property type="entry name" value="S-adenosyl-L-methionine-dependent methyltransferases"/>
    <property type="match status" value="1"/>
</dbReference>
<evidence type="ECO:0000313" key="2">
    <source>
        <dbReference type="Proteomes" id="UP001250932"/>
    </source>
</evidence>
<protein>
    <submittedName>
        <fullName evidence="1">Class I SAM-dependent methyltransferase</fullName>
    </submittedName>
</protein>
<keyword evidence="1" id="KW-0489">Methyltransferase</keyword>
<dbReference type="Gene3D" id="3.40.50.150">
    <property type="entry name" value="Vaccinia Virus protein VP39"/>
    <property type="match status" value="1"/>
</dbReference>
<organism evidence="1 2">
    <name type="scientific">Candidatus Nitronereus thalassa</name>
    <dbReference type="NCBI Taxonomy" id="3020898"/>
    <lineage>
        <taxon>Bacteria</taxon>
        <taxon>Pseudomonadati</taxon>
        <taxon>Nitrospirota</taxon>
        <taxon>Nitrospiria</taxon>
        <taxon>Nitrospirales</taxon>
        <taxon>Nitrospiraceae</taxon>
        <taxon>Candidatus Nitronereus</taxon>
    </lineage>
</organism>
<proteinExistence type="predicted"/>
<keyword evidence="2" id="KW-1185">Reference proteome</keyword>
<sequence>MSSALSLTLRSFLPYSTRYLFRHPTKIDRLLQYWTDYSGRYVKMADLTGKELGLAIEFFKYLELKEPLFQQLHGLRVIHMHHMVYYVMTRLLKPDIIVETGVNEGISSAFILYAMEHNQHGKLYSIDLPNIDVELYPGGPRQTDGVPDEKGTGYLVPHHLRSRWELRLGDAKDLLPELLPTLPKIDIFIHDSLHSYDHMFFEYQAAWPYLKPQGILLSDDIDYNNAFDDFTREVQGQPIRFNAKVGALKKS</sequence>
<comment type="caution">
    <text evidence="1">The sequence shown here is derived from an EMBL/GenBank/DDBJ whole genome shotgun (WGS) entry which is preliminary data.</text>
</comment>
<dbReference type="GO" id="GO:0032259">
    <property type="term" value="P:methylation"/>
    <property type="evidence" value="ECO:0007669"/>
    <property type="project" value="UniProtKB-KW"/>
</dbReference>
<dbReference type="InterPro" id="IPR029063">
    <property type="entry name" value="SAM-dependent_MTases_sf"/>
</dbReference>
<dbReference type="GO" id="GO:0008168">
    <property type="term" value="F:methyltransferase activity"/>
    <property type="evidence" value="ECO:0007669"/>
    <property type="project" value="UniProtKB-KW"/>
</dbReference>
<accession>A0ABU3K7S0</accession>
<evidence type="ECO:0000313" key="1">
    <source>
        <dbReference type="EMBL" id="MDT7042439.1"/>
    </source>
</evidence>
<dbReference type="EMBL" id="JAQOUE010000001">
    <property type="protein sequence ID" value="MDT7042439.1"/>
    <property type="molecule type" value="Genomic_DNA"/>
</dbReference>
<name>A0ABU3K7S0_9BACT</name>
<gene>
    <name evidence="1" type="ORF">PPG34_08745</name>
</gene>
<keyword evidence="1" id="KW-0808">Transferase</keyword>